<dbReference type="AlphaFoldDB" id="A0A411YCH0"/>
<protein>
    <submittedName>
        <fullName evidence="2">Uncharacterized protein</fullName>
    </submittedName>
</protein>
<feature type="region of interest" description="Disordered" evidence="1">
    <location>
        <begin position="162"/>
        <end position="185"/>
    </location>
</feature>
<dbReference type="RefSeq" id="WP_131153885.1">
    <property type="nucleotide sequence ID" value="NZ_CP036402.1"/>
</dbReference>
<dbReference type="EMBL" id="CP036402">
    <property type="protein sequence ID" value="QBI18888.1"/>
    <property type="molecule type" value="Genomic_DNA"/>
</dbReference>
<sequence length="231" mass="24182">MASGLPRQRRGHALGSLGIEGRSTATTMLPLASLRHLRSLGEVEVPAKLLNLTDNRQDASLQSGHFNDLVQKGGPVDPGPVWPRCCPLLDDAFTFPERILSRVDPSSTGLPAALASAWLAKVRQVASAGGVTSSWSLADVGVCGSRLVGPLWPHAVAQSSAHRAAGRTPSGCGWVTDAPRPNPGNAIGGEAEVAGDQVGLIALRDLDEPARPTTPDQLEALDVCCRDRIDV</sequence>
<accession>A0A411YCH0</accession>
<dbReference type="KEGG" id="erz:ER308_04560"/>
<name>A0A411YCH0_9ACTN</name>
<reference evidence="2 3" key="1">
    <citation type="submission" date="2019-01" db="EMBL/GenBank/DDBJ databases">
        <title>Egibacter rhizosphaerae EGI 80759T.</title>
        <authorList>
            <person name="Chen D.-D."/>
            <person name="Tian Y."/>
            <person name="Jiao J.-Y."/>
            <person name="Zhang X.-T."/>
            <person name="Zhang Y.-G."/>
            <person name="Zhang Y."/>
            <person name="Xiao M."/>
            <person name="Shu W.-S."/>
            <person name="Li W.-J."/>
        </authorList>
    </citation>
    <scope>NUCLEOTIDE SEQUENCE [LARGE SCALE GENOMIC DNA]</scope>
    <source>
        <strain evidence="2 3">EGI 80759</strain>
    </source>
</reference>
<evidence type="ECO:0000313" key="3">
    <source>
        <dbReference type="Proteomes" id="UP000291469"/>
    </source>
</evidence>
<dbReference type="Proteomes" id="UP000291469">
    <property type="component" value="Chromosome"/>
</dbReference>
<proteinExistence type="predicted"/>
<evidence type="ECO:0000313" key="2">
    <source>
        <dbReference type="EMBL" id="QBI18888.1"/>
    </source>
</evidence>
<gene>
    <name evidence="2" type="ORF">ER308_04560</name>
</gene>
<organism evidence="2 3">
    <name type="scientific">Egibacter rhizosphaerae</name>
    <dbReference type="NCBI Taxonomy" id="1670831"/>
    <lineage>
        <taxon>Bacteria</taxon>
        <taxon>Bacillati</taxon>
        <taxon>Actinomycetota</taxon>
        <taxon>Nitriliruptoria</taxon>
        <taxon>Egibacterales</taxon>
        <taxon>Egibacteraceae</taxon>
        <taxon>Egibacter</taxon>
    </lineage>
</organism>
<evidence type="ECO:0000256" key="1">
    <source>
        <dbReference type="SAM" id="MobiDB-lite"/>
    </source>
</evidence>
<dbReference type="OrthoDB" id="3197455at2"/>
<keyword evidence="3" id="KW-1185">Reference proteome</keyword>